<keyword evidence="6" id="KW-0472">Membrane</keyword>
<evidence type="ECO:0000256" key="1">
    <source>
        <dbReference type="ARBA" id="ARBA00004245"/>
    </source>
</evidence>
<evidence type="ECO:0000259" key="7">
    <source>
        <dbReference type="Pfam" id="PF06886"/>
    </source>
</evidence>
<evidence type="ECO:0000313" key="9">
    <source>
        <dbReference type="Proteomes" id="UP001227230"/>
    </source>
</evidence>
<evidence type="ECO:0000256" key="2">
    <source>
        <dbReference type="ARBA" id="ARBA00005885"/>
    </source>
</evidence>
<comment type="similarity">
    <text evidence="2">Belongs to the TPX2 family.</text>
</comment>
<dbReference type="PANTHER" id="PTHR14326">
    <property type="entry name" value="TARGETING PROTEIN FOR XKLP2"/>
    <property type="match status" value="1"/>
</dbReference>
<sequence length="200" mass="23588">MSHVPYPTNFYHLYICFNSFMLLPQLISLQFTMENPHTRPAQKFVKASSHSAVPWSSTNREVVRYNIPPQQAFRSPSWVSQKPPTKENTKPVEFKLHTQQRALKRAMFNYSVATKLYFIEQQKKLEERVQKMIQEEEVKLLRKEMIPRAQLMPFFDRPFYPQRSNRPLTVPKEPCFHNLSSKCWSSGVDDFSAVSSYEAH</sequence>
<keyword evidence="9" id="KW-1185">Reference proteome</keyword>
<evidence type="ECO:0000313" key="8">
    <source>
        <dbReference type="EMBL" id="WJZ85707.1"/>
    </source>
</evidence>
<name>A0ABY9BRY0_VITVI</name>
<evidence type="ECO:0000256" key="6">
    <source>
        <dbReference type="SAM" id="Phobius"/>
    </source>
</evidence>
<feature type="domain" description="TPX2 C-terminal" evidence="7">
    <location>
        <begin position="94"/>
        <end position="169"/>
    </location>
</feature>
<reference evidence="8 9" key="1">
    <citation type="journal article" date="2023" name="Hortic Res">
        <title>The complete reference genome for grapevine (Vitis vinifera L.) genetics and breeding.</title>
        <authorList>
            <person name="Shi X."/>
            <person name="Cao S."/>
            <person name="Wang X."/>
            <person name="Huang S."/>
            <person name="Wang Y."/>
            <person name="Liu Z."/>
            <person name="Liu W."/>
            <person name="Leng X."/>
            <person name="Peng Y."/>
            <person name="Wang N."/>
            <person name="Wang Y."/>
            <person name="Ma Z."/>
            <person name="Xu X."/>
            <person name="Zhang F."/>
            <person name="Xue H."/>
            <person name="Zhong H."/>
            <person name="Wang Y."/>
            <person name="Zhang K."/>
            <person name="Velt A."/>
            <person name="Avia K."/>
            <person name="Holtgrawe D."/>
            <person name="Grimplet J."/>
            <person name="Matus J.T."/>
            <person name="Ware D."/>
            <person name="Wu X."/>
            <person name="Wang H."/>
            <person name="Liu C."/>
            <person name="Fang Y."/>
            <person name="Rustenholz C."/>
            <person name="Cheng Z."/>
            <person name="Xiao H."/>
            <person name="Zhou Y."/>
        </authorList>
    </citation>
    <scope>NUCLEOTIDE SEQUENCE [LARGE SCALE GENOMIC DNA]</scope>
    <source>
        <strain evidence="9">cv. Pinot noir / PN40024</strain>
        <tissue evidence="8">Leaf</tissue>
    </source>
</reference>
<evidence type="ECO:0000256" key="3">
    <source>
        <dbReference type="ARBA" id="ARBA00022490"/>
    </source>
</evidence>
<dbReference type="EMBL" id="CP126651">
    <property type="protein sequence ID" value="WJZ85707.1"/>
    <property type="molecule type" value="Genomic_DNA"/>
</dbReference>
<keyword evidence="3" id="KW-0963">Cytoplasm</keyword>
<dbReference type="InterPro" id="IPR027329">
    <property type="entry name" value="TPX2_C"/>
</dbReference>
<dbReference type="Pfam" id="PF06886">
    <property type="entry name" value="TPX2"/>
    <property type="match status" value="1"/>
</dbReference>
<feature type="transmembrane region" description="Helical" evidence="6">
    <location>
        <begin position="12"/>
        <end position="33"/>
    </location>
</feature>
<gene>
    <name evidence="8" type="ORF">VitviT2T_005227</name>
</gene>
<keyword evidence="4" id="KW-0493">Microtubule</keyword>
<evidence type="ECO:0000256" key="5">
    <source>
        <dbReference type="ARBA" id="ARBA00023212"/>
    </source>
</evidence>
<keyword evidence="6" id="KW-0812">Transmembrane</keyword>
<dbReference type="PANTHER" id="PTHR14326:SF39">
    <property type="entry name" value="TPX2 (TARGETING PROTEIN FOR XKLP2) PROTEIN FAMILY"/>
    <property type="match status" value="1"/>
</dbReference>
<proteinExistence type="inferred from homology"/>
<keyword evidence="5" id="KW-0206">Cytoskeleton</keyword>
<organism evidence="8 9">
    <name type="scientific">Vitis vinifera</name>
    <name type="common">Grape</name>
    <dbReference type="NCBI Taxonomy" id="29760"/>
    <lineage>
        <taxon>Eukaryota</taxon>
        <taxon>Viridiplantae</taxon>
        <taxon>Streptophyta</taxon>
        <taxon>Embryophyta</taxon>
        <taxon>Tracheophyta</taxon>
        <taxon>Spermatophyta</taxon>
        <taxon>Magnoliopsida</taxon>
        <taxon>eudicotyledons</taxon>
        <taxon>Gunneridae</taxon>
        <taxon>Pentapetalae</taxon>
        <taxon>rosids</taxon>
        <taxon>Vitales</taxon>
        <taxon>Vitaceae</taxon>
        <taxon>Viteae</taxon>
        <taxon>Vitis</taxon>
    </lineage>
</organism>
<dbReference type="Proteomes" id="UP001227230">
    <property type="component" value="Chromosome 4"/>
</dbReference>
<accession>A0ABY9BRY0</accession>
<dbReference type="InterPro" id="IPR009675">
    <property type="entry name" value="TPX2_fam"/>
</dbReference>
<keyword evidence="6" id="KW-1133">Transmembrane helix</keyword>
<protein>
    <recommendedName>
        <fullName evidence="7">TPX2 C-terminal domain-containing protein</fullName>
    </recommendedName>
</protein>
<evidence type="ECO:0000256" key="4">
    <source>
        <dbReference type="ARBA" id="ARBA00022701"/>
    </source>
</evidence>
<comment type="subcellular location">
    <subcellularLocation>
        <location evidence="1">Cytoplasm</location>
        <location evidence="1">Cytoskeleton</location>
    </subcellularLocation>
</comment>